<dbReference type="Pfam" id="PF00561">
    <property type="entry name" value="Abhydrolase_1"/>
    <property type="match status" value="1"/>
</dbReference>
<name>A0ABS2SUP8_9BACI</name>
<comment type="caution">
    <text evidence="3">The sequence shown here is derived from an EMBL/GenBank/DDBJ whole genome shotgun (WGS) entry which is preliminary data.</text>
</comment>
<feature type="transmembrane region" description="Helical" evidence="1">
    <location>
        <begin position="137"/>
        <end position="156"/>
    </location>
</feature>
<keyword evidence="1" id="KW-1133">Transmembrane helix</keyword>
<keyword evidence="1" id="KW-0472">Membrane</keyword>
<keyword evidence="4" id="KW-1185">Reference proteome</keyword>
<feature type="domain" description="AB hydrolase-1" evidence="2">
    <location>
        <begin position="16"/>
        <end position="257"/>
    </location>
</feature>
<organism evidence="3 4">
    <name type="scientific">Shouchella xiaoxiensis</name>
    <dbReference type="NCBI Taxonomy" id="766895"/>
    <lineage>
        <taxon>Bacteria</taxon>
        <taxon>Bacillati</taxon>
        <taxon>Bacillota</taxon>
        <taxon>Bacilli</taxon>
        <taxon>Bacillales</taxon>
        <taxon>Bacillaceae</taxon>
        <taxon>Shouchella</taxon>
    </lineage>
</organism>
<dbReference type="RefSeq" id="WP_204466550.1">
    <property type="nucleotide sequence ID" value="NZ_JAFBCV010000007.1"/>
</dbReference>
<dbReference type="EMBL" id="JAFBCV010000007">
    <property type="protein sequence ID" value="MBM7839269.1"/>
    <property type="molecule type" value="Genomic_DNA"/>
</dbReference>
<reference evidence="3" key="1">
    <citation type="submission" date="2021-01" db="EMBL/GenBank/DDBJ databases">
        <title>Genomic Encyclopedia of Type Strains, Phase IV (KMG-IV): sequencing the most valuable type-strain genomes for metagenomic binning, comparative biology and taxonomic classification.</title>
        <authorList>
            <person name="Goeker M."/>
        </authorList>
    </citation>
    <scope>NUCLEOTIDE SEQUENCE</scope>
    <source>
        <strain evidence="3">DSM 21943</strain>
    </source>
</reference>
<gene>
    <name evidence="3" type="ORF">JOC54_002540</name>
</gene>
<evidence type="ECO:0000313" key="4">
    <source>
        <dbReference type="Proteomes" id="UP001179280"/>
    </source>
</evidence>
<evidence type="ECO:0000313" key="3">
    <source>
        <dbReference type="EMBL" id="MBM7839269.1"/>
    </source>
</evidence>
<protein>
    <submittedName>
        <fullName evidence="3">Pimeloyl-ACP methyl ester carboxylesterase</fullName>
    </submittedName>
</protein>
<dbReference type="InterPro" id="IPR000639">
    <property type="entry name" value="Epox_hydrolase-like"/>
</dbReference>
<proteinExistence type="predicted"/>
<dbReference type="PRINTS" id="PR00412">
    <property type="entry name" value="EPOXHYDRLASE"/>
</dbReference>
<accession>A0ABS2SUP8</accession>
<dbReference type="InterPro" id="IPR050266">
    <property type="entry name" value="AB_hydrolase_sf"/>
</dbReference>
<sequence>MDGLRLYYLKEGSGQPLVFLHGAILCADDFSESIKAASHAGFQAIAFDRPGYGKSKRDDRLWTPEKQAALIKKALSKLNIKDPILVAHSWSGAMALSYARQYPNEVKGVALVAAAIYKEGYPAEHGEPVSTLLAVPVIGKLILMAICSTFFGWFLANGMLKATFAPEKPPSNYGRLVYNLGLTKQQFLANRQDVQLFAQSAFKESKHYSRIETPVFILTGEQDPFGVNEQAKRLMSELPHAKGHQLNSAGHMIPHLHAERMIQLIKEHSVKAE</sequence>
<dbReference type="Gene3D" id="3.40.50.1820">
    <property type="entry name" value="alpha/beta hydrolase"/>
    <property type="match status" value="1"/>
</dbReference>
<dbReference type="Proteomes" id="UP001179280">
    <property type="component" value="Unassembled WGS sequence"/>
</dbReference>
<dbReference type="InterPro" id="IPR029058">
    <property type="entry name" value="AB_hydrolase_fold"/>
</dbReference>
<dbReference type="InterPro" id="IPR000073">
    <property type="entry name" value="AB_hydrolase_1"/>
</dbReference>
<dbReference type="PRINTS" id="PR00111">
    <property type="entry name" value="ABHYDROLASE"/>
</dbReference>
<evidence type="ECO:0000256" key="1">
    <source>
        <dbReference type="SAM" id="Phobius"/>
    </source>
</evidence>
<dbReference type="SUPFAM" id="SSF53474">
    <property type="entry name" value="alpha/beta-Hydrolases"/>
    <property type="match status" value="1"/>
</dbReference>
<dbReference type="PANTHER" id="PTHR43798:SF33">
    <property type="entry name" value="HYDROLASE, PUTATIVE (AFU_ORTHOLOGUE AFUA_2G14860)-RELATED"/>
    <property type="match status" value="1"/>
</dbReference>
<dbReference type="PANTHER" id="PTHR43798">
    <property type="entry name" value="MONOACYLGLYCEROL LIPASE"/>
    <property type="match status" value="1"/>
</dbReference>
<keyword evidence="1" id="KW-0812">Transmembrane</keyword>
<evidence type="ECO:0000259" key="2">
    <source>
        <dbReference type="Pfam" id="PF00561"/>
    </source>
</evidence>